<comment type="caution">
    <text evidence="2">The sequence shown here is derived from an EMBL/GenBank/DDBJ whole genome shotgun (WGS) entry which is preliminary data.</text>
</comment>
<reference evidence="2 3" key="1">
    <citation type="journal article" date="2012" name="J. Bacteriol.">
        <title>Genome Sequence of Nitratireductor pacificus Type Strain pht-3B.</title>
        <authorList>
            <person name="Lai Q."/>
            <person name="Li G."/>
            <person name="Shao Z."/>
        </authorList>
    </citation>
    <scope>NUCLEOTIDE SEQUENCE [LARGE SCALE GENOMIC DNA]</scope>
    <source>
        <strain evidence="3">pht-3B</strain>
    </source>
</reference>
<sequence length="236" mass="25446">MITMGLAPGTRSRKALRLACVAAGLLLQASGGTALSAEPERVTFAHENASDLRGILNVFEMFRTACLAQPVTRDLPRKLLPEGYRVVPAGLHALGLETGAEPKAVVLSKTGDEETDFAGGHPYVELGFPTHAAPSGTCRVAWKRGWDYSEGVQDIMTSVAVRFDAWLSFQLKAVRVSRPEDGFAQADRYSLVSNWAAPCFGGTWCGLDLLLDLRLDEGMHLSIGRGEPPAVPNVRK</sequence>
<name>K2MDP4_9HYPH</name>
<protein>
    <recommendedName>
        <fullName evidence="4">Lipoprotein</fullName>
    </recommendedName>
</protein>
<evidence type="ECO:0000313" key="2">
    <source>
        <dbReference type="EMBL" id="EKF20296.1"/>
    </source>
</evidence>
<evidence type="ECO:0000256" key="1">
    <source>
        <dbReference type="SAM" id="SignalP"/>
    </source>
</evidence>
<accession>K2MDP4</accession>
<evidence type="ECO:0008006" key="4">
    <source>
        <dbReference type="Google" id="ProtNLM"/>
    </source>
</evidence>
<feature type="signal peptide" evidence="1">
    <location>
        <begin position="1"/>
        <end position="36"/>
    </location>
</feature>
<feature type="chain" id="PRO_5003861144" description="Lipoprotein" evidence="1">
    <location>
        <begin position="37"/>
        <end position="236"/>
    </location>
</feature>
<dbReference type="Proteomes" id="UP000006786">
    <property type="component" value="Unassembled WGS sequence"/>
</dbReference>
<organism evidence="2 3">
    <name type="scientific">Nitratireductor pacificus pht-3B</name>
    <dbReference type="NCBI Taxonomy" id="391937"/>
    <lineage>
        <taxon>Bacteria</taxon>
        <taxon>Pseudomonadati</taxon>
        <taxon>Pseudomonadota</taxon>
        <taxon>Alphaproteobacteria</taxon>
        <taxon>Hyphomicrobiales</taxon>
        <taxon>Phyllobacteriaceae</taxon>
        <taxon>Nitratireductor</taxon>
    </lineage>
</organism>
<dbReference type="EMBL" id="AMRM01000003">
    <property type="protein sequence ID" value="EKF20296.1"/>
    <property type="molecule type" value="Genomic_DNA"/>
</dbReference>
<proteinExistence type="predicted"/>
<keyword evidence="1" id="KW-0732">Signal</keyword>
<keyword evidence="3" id="KW-1185">Reference proteome</keyword>
<dbReference type="AlphaFoldDB" id="K2MDP4"/>
<gene>
    <name evidence="2" type="ORF">NA2_03542</name>
</gene>
<dbReference type="PATRIC" id="fig|391937.3.peg.732"/>
<evidence type="ECO:0000313" key="3">
    <source>
        <dbReference type="Proteomes" id="UP000006786"/>
    </source>
</evidence>